<evidence type="ECO:0000256" key="1">
    <source>
        <dbReference type="ARBA" id="ARBA00009986"/>
    </source>
</evidence>
<feature type="domain" description="Aldehyde dehydrogenase" evidence="5">
    <location>
        <begin position="16"/>
        <end position="462"/>
    </location>
</feature>
<evidence type="ECO:0000313" key="7">
    <source>
        <dbReference type="Proteomes" id="UP000535078"/>
    </source>
</evidence>
<evidence type="ECO:0000259" key="5">
    <source>
        <dbReference type="Pfam" id="PF00171"/>
    </source>
</evidence>
<comment type="similarity">
    <text evidence="1 4">Belongs to the aldehyde dehydrogenase family.</text>
</comment>
<feature type="active site" evidence="3">
    <location>
        <position position="240"/>
    </location>
</feature>
<dbReference type="SUPFAM" id="SSF53720">
    <property type="entry name" value="ALDH-like"/>
    <property type="match status" value="1"/>
</dbReference>
<dbReference type="Proteomes" id="UP000535078">
    <property type="component" value="Unassembled WGS sequence"/>
</dbReference>
<organism evidence="6 7">
    <name type="scientific">Sphingopyxis italica</name>
    <dbReference type="NCBI Taxonomy" id="1129133"/>
    <lineage>
        <taxon>Bacteria</taxon>
        <taxon>Pseudomonadati</taxon>
        <taxon>Pseudomonadota</taxon>
        <taxon>Alphaproteobacteria</taxon>
        <taxon>Sphingomonadales</taxon>
        <taxon>Sphingomonadaceae</taxon>
        <taxon>Sphingopyxis</taxon>
    </lineage>
</organism>
<dbReference type="Gene3D" id="3.40.605.10">
    <property type="entry name" value="Aldehyde Dehydrogenase, Chain A, domain 1"/>
    <property type="match status" value="1"/>
</dbReference>
<dbReference type="PANTHER" id="PTHR11699">
    <property type="entry name" value="ALDEHYDE DEHYDROGENASE-RELATED"/>
    <property type="match status" value="1"/>
</dbReference>
<dbReference type="InterPro" id="IPR016161">
    <property type="entry name" value="Ald_DH/histidinol_DH"/>
</dbReference>
<evidence type="ECO:0000256" key="2">
    <source>
        <dbReference type="ARBA" id="ARBA00023002"/>
    </source>
</evidence>
<protein>
    <submittedName>
        <fullName evidence="6">Acyl-CoA reductase-like NAD-dependent aldehyde dehydrogenase</fullName>
    </submittedName>
</protein>
<evidence type="ECO:0000256" key="4">
    <source>
        <dbReference type="RuleBase" id="RU003345"/>
    </source>
</evidence>
<dbReference type="InterPro" id="IPR016163">
    <property type="entry name" value="Ald_DH_C"/>
</dbReference>
<dbReference type="EMBL" id="JAATIT010000003">
    <property type="protein sequence ID" value="NJB90169.1"/>
    <property type="molecule type" value="Genomic_DNA"/>
</dbReference>
<dbReference type="Pfam" id="PF00171">
    <property type="entry name" value="Aldedh"/>
    <property type="match status" value="1"/>
</dbReference>
<proteinExistence type="inferred from homology"/>
<dbReference type="InterPro" id="IPR015590">
    <property type="entry name" value="Aldehyde_DH_dom"/>
</dbReference>
<dbReference type="GO" id="GO:0016620">
    <property type="term" value="F:oxidoreductase activity, acting on the aldehyde or oxo group of donors, NAD or NADP as acceptor"/>
    <property type="evidence" value="ECO:0007669"/>
    <property type="project" value="InterPro"/>
</dbReference>
<reference evidence="6 7" key="1">
    <citation type="submission" date="2020-03" db="EMBL/GenBank/DDBJ databases">
        <title>Genomic Encyclopedia of Type Strains, Phase IV (KMG-IV): sequencing the most valuable type-strain genomes for metagenomic binning, comparative biology and taxonomic classification.</title>
        <authorList>
            <person name="Goeker M."/>
        </authorList>
    </citation>
    <scope>NUCLEOTIDE SEQUENCE [LARGE SCALE GENOMIC DNA]</scope>
    <source>
        <strain evidence="6 7">DSM 25229</strain>
    </source>
</reference>
<keyword evidence="2 4" id="KW-0560">Oxidoreductase</keyword>
<name>A0A7X6B9D2_9SPHN</name>
<dbReference type="PROSITE" id="PS00687">
    <property type="entry name" value="ALDEHYDE_DEHYDR_GLU"/>
    <property type="match status" value="1"/>
</dbReference>
<keyword evidence="7" id="KW-1185">Reference proteome</keyword>
<dbReference type="InterPro" id="IPR029510">
    <property type="entry name" value="Ald_DH_CS_GLU"/>
</dbReference>
<accession>A0A7X6B9D2</accession>
<sequence>MVRMLIGGELVEGTRGLDVVDPCTGGIFTQVPDADAADVERAVAAAKAAYPAWRDLTPAARGEILRAMAAKVTENAEELCALLVQETGRPMGLAQFEVLHLAVGYLNYYAGLEALPELIVEDDTRRVELHRKALGVVGAIVPWNAPVFIAANKIAPALAAGNTIVVKTAPTTPLTTLRLGELWADIVPAGVVNILSGGNDAGALLVAHEDVAKITFTGSTETGRKIMASAAPTLKRVTLELGGNDAAIILPDADVAAIAPAIFAFAFFNSGQVCAVIKRLYVHDSLYDAMCDAIAGLASSATVAPGSDAAAEFGPVQNKAQYEKVLHYLGEARAAGQIVAGGDVPEGAGYFVPLTVVRDVSDGAAIVDEEPFGPILPIIRYSDVDDVVARANASPFALGGSVWGSDTAAATKVAARLESGSVWVNQHCALDPQVPFPANKQSGFGVEGGVEGLYPYLALQTINVAKPVAAG</sequence>
<evidence type="ECO:0000256" key="3">
    <source>
        <dbReference type="PROSITE-ProRule" id="PRU10007"/>
    </source>
</evidence>
<dbReference type="Gene3D" id="3.40.309.10">
    <property type="entry name" value="Aldehyde Dehydrogenase, Chain A, domain 2"/>
    <property type="match status" value="1"/>
</dbReference>
<dbReference type="RefSeq" id="WP_167921647.1">
    <property type="nucleotide sequence ID" value="NZ_JAATIT010000003.1"/>
</dbReference>
<gene>
    <name evidence="6" type="ORF">GGR90_002363</name>
</gene>
<comment type="caution">
    <text evidence="6">The sequence shown here is derived from an EMBL/GenBank/DDBJ whole genome shotgun (WGS) entry which is preliminary data.</text>
</comment>
<evidence type="ECO:0000313" key="6">
    <source>
        <dbReference type="EMBL" id="NJB90169.1"/>
    </source>
</evidence>
<dbReference type="FunFam" id="3.40.605.10:FF:000007">
    <property type="entry name" value="NAD/NADP-dependent betaine aldehyde dehydrogenase"/>
    <property type="match status" value="1"/>
</dbReference>
<dbReference type="InterPro" id="IPR016162">
    <property type="entry name" value="Ald_DH_N"/>
</dbReference>
<dbReference type="AlphaFoldDB" id="A0A7X6B9D2"/>